<proteinExistence type="predicted"/>
<dbReference type="GO" id="GO:0000981">
    <property type="term" value="F:DNA-binding transcription factor activity, RNA polymerase II-specific"/>
    <property type="evidence" value="ECO:0007669"/>
    <property type="project" value="TreeGrafter"/>
</dbReference>
<dbReference type="FunCoup" id="A0A409WY08">
    <property type="interactions" value="165"/>
</dbReference>
<keyword evidence="3" id="KW-0862">Zinc</keyword>
<feature type="compositionally biased region" description="Polar residues" evidence="8">
    <location>
        <begin position="156"/>
        <end position="165"/>
    </location>
</feature>
<dbReference type="GO" id="GO:0000978">
    <property type="term" value="F:RNA polymerase II cis-regulatory region sequence-specific DNA binding"/>
    <property type="evidence" value="ECO:0007669"/>
    <property type="project" value="TreeGrafter"/>
</dbReference>
<keyword evidence="6" id="KW-0804">Transcription</keyword>
<dbReference type="InterPro" id="IPR001083">
    <property type="entry name" value="Cu_fist_DNA-bd_dom"/>
</dbReference>
<evidence type="ECO:0000256" key="8">
    <source>
        <dbReference type="SAM" id="MobiDB-lite"/>
    </source>
</evidence>
<keyword evidence="7" id="KW-0539">Nucleus</keyword>
<dbReference type="OrthoDB" id="5600085at2759"/>
<sequence>MIISSKKYACETCIKGHRSSACKHTDRPLFEIKKKGRPVTQCEHCRELRKTKQVHVKCICEAKEESSYQQGPKPGFESATFPNGLPQALEASVAFQSLAEGTSSDSDHGGVRQGHKCKSGDPCNCVTPRIKSRARDGLIEQRDFAASGPSRDHSGRSPTQNPSRTSAQILARIAELRPVLPRPTQDSYPFGGPVHDPSVGLPHAHSSRHHDNKPYKHAAYGMTHQHVVQPSSYPSLGLSNPAYPYNAQTYSEQMQMMEATPAWAPRDENLGFGDPFPSLCGCGDGCSCPGCLHHNRSTSIPSSSAYSSCRNPETCATCLDCTIMSLPPSAILPADTALSIYDSGVAIDDWLRQMSAPYSSDISSPTQYQQTFPMQGSPFQQPPPPGWNNRGGFPYADQQTNMNGMPPANHNYGPSSVQPMMPFGSSSSSRSPVYPNQPSRGHRPQGSNVDESVIDPRLLPPANHPESQFLRVPRSRSPSTSSQSSQQGSDGQGGGGPIPPYRPSGRMQGMYHPNAQGGRSAPQLNIRPAVQRGPSSGSSSSVSPSPGSGGNSNGRLLYGSNSPSTASSEYDPSLAGLQIY</sequence>
<dbReference type="AlphaFoldDB" id="A0A409WY08"/>
<feature type="region of interest" description="Disordered" evidence="8">
    <location>
        <begin position="361"/>
        <end position="580"/>
    </location>
</feature>
<comment type="caution">
    <text evidence="10">The sequence shown here is derived from an EMBL/GenBank/DDBJ whole genome shotgun (WGS) entry which is preliminary data.</text>
</comment>
<evidence type="ECO:0000259" key="9">
    <source>
        <dbReference type="PROSITE" id="PS50073"/>
    </source>
</evidence>
<keyword evidence="2" id="KW-0479">Metal-binding</keyword>
<dbReference type="Proteomes" id="UP000283269">
    <property type="component" value="Unassembled WGS sequence"/>
</dbReference>
<dbReference type="SUPFAM" id="SSF57879">
    <property type="entry name" value="Zinc domain conserved in yeast copper-regulated transcription factors"/>
    <property type="match status" value="1"/>
</dbReference>
<evidence type="ECO:0000256" key="3">
    <source>
        <dbReference type="ARBA" id="ARBA00022833"/>
    </source>
</evidence>
<keyword evidence="5" id="KW-0805">Transcription regulation</keyword>
<feature type="region of interest" description="Disordered" evidence="8">
    <location>
        <begin position="99"/>
        <end position="122"/>
    </location>
</feature>
<dbReference type="InterPro" id="IPR051763">
    <property type="entry name" value="Copper_Homeo_Regul"/>
</dbReference>
<feature type="region of interest" description="Disordered" evidence="8">
    <location>
        <begin position="178"/>
        <end position="214"/>
    </location>
</feature>
<feature type="compositionally biased region" description="Low complexity" evidence="8">
    <location>
        <begin position="553"/>
        <end position="562"/>
    </location>
</feature>
<dbReference type="GO" id="GO:0005507">
    <property type="term" value="F:copper ion binding"/>
    <property type="evidence" value="ECO:0007669"/>
    <property type="project" value="InterPro"/>
</dbReference>
<evidence type="ECO:0000256" key="1">
    <source>
        <dbReference type="ARBA" id="ARBA00004123"/>
    </source>
</evidence>
<feature type="domain" description="Copper-fist" evidence="9">
    <location>
        <begin position="1"/>
        <end position="39"/>
    </location>
</feature>
<feature type="compositionally biased region" description="Polar residues" evidence="8">
    <location>
        <begin position="361"/>
        <end position="371"/>
    </location>
</feature>
<evidence type="ECO:0000313" key="10">
    <source>
        <dbReference type="EMBL" id="PPQ83395.1"/>
    </source>
</evidence>
<dbReference type="Gene3D" id="3.90.430.10">
    <property type="entry name" value="Copper fist DNA-binding domain"/>
    <property type="match status" value="1"/>
</dbReference>
<dbReference type="STRING" id="93625.A0A409WY08"/>
<keyword evidence="4" id="KW-0186">Copper</keyword>
<dbReference type="EMBL" id="NHYD01003017">
    <property type="protein sequence ID" value="PPQ83395.1"/>
    <property type="molecule type" value="Genomic_DNA"/>
</dbReference>
<dbReference type="SMART" id="SM01090">
    <property type="entry name" value="Copper-fist"/>
    <property type="match status" value="1"/>
</dbReference>
<dbReference type="SMART" id="SM00412">
    <property type="entry name" value="Cu_FIST"/>
    <property type="match status" value="1"/>
</dbReference>
<feature type="compositionally biased region" description="Low complexity" evidence="8">
    <location>
        <begin position="533"/>
        <end position="546"/>
    </location>
</feature>
<dbReference type="GO" id="GO:0005634">
    <property type="term" value="C:nucleus"/>
    <property type="evidence" value="ECO:0007669"/>
    <property type="project" value="UniProtKB-SubCell"/>
</dbReference>
<dbReference type="GO" id="GO:0006879">
    <property type="term" value="P:intracellular iron ion homeostasis"/>
    <property type="evidence" value="ECO:0007669"/>
    <property type="project" value="TreeGrafter"/>
</dbReference>
<dbReference type="PRINTS" id="PR00617">
    <property type="entry name" value="COPPERFIST"/>
</dbReference>
<dbReference type="PANTHER" id="PTHR28088:SF5">
    <property type="entry name" value="TRANSCRIPTIONAL ACTIVATOR HAA1-RELATED"/>
    <property type="match status" value="1"/>
</dbReference>
<feature type="compositionally biased region" description="Polar residues" evidence="8">
    <location>
        <begin position="434"/>
        <end position="450"/>
    </location>
</feature>
<dbReference type="PANTHER" id="PTHR28088">
    <property type="entry name" value="TRANSCRIPTIONAL ACTIVATOR HAA1-RELATED"/>
    <property type="match status" value="1"/>
</dbReference>
<dbReference type="GO" id="GO:0006878">
    <property type="term" value="P:intracellular copper ion homeostasis"/>
    <property type="evidence" value="ECO:0007669"/>
    <property type="project" value="TreeGrafter"/>
</dbReference>
<evidence type="ECO:0000256" key="4">
    <source>
        <dbReference type="ARBA" id="ARBA00023008"/>
    </source>
</evidence>
<dbReference type="InterPro" id="IPR036395">
    <property type="entry name" value="Cu_fist_DNA-bd_dom_sf"/>
</dbReference>
<evidence type="ECO:0000313" key="11">
    <source>
        <dbReference type="Proteomes" id="UP000283269"/>
    </source>
</evidence>
<gene>
    <name evidence="10" type="ORF">CVT25_003842</name>
</gene>
<evidence type="ECO:0000256" key="6">
    <source>
        <dbReference type="ARBA" id="ARBA00023163"/>
    </source>
</evidence>
<dbReference type="PROSITE" id="PS50073">
    <property type="entry name" value="COPPER_FIST_2"/>
    <property type="match status" value="1"/>
</dbReference>
<feature type="compositionally biased region" description="Low complexity" evidence="8">
    <location>
        <begin position="475"/>
        <end position="489"/>
    </location>
</feature>
<organism evidence="10 11">
    <name type="scientific">Psilocybe cyanescens</name>
    <dbReference type="NCBI Taxonomy" id="93625"/>
    <lineage>
        <taxon>Eukaryota</taxon>
        <taxon>Fungi</taxon>
        <taxon>Dikarya</taxon>
        <taxon>Basidiomycota</taxon>
        <taxon>Agaricomycotina</taxon>
        <taxon>Agaricomycetes</taxon>
        <taxon>Agaricomycetidae</taxon>
        <taxon>Agaricales</taxon>
        <taxon>Agaricineae</taxon>
        <taxon>Strophariaceae</taxon>
        <taxon>Psilocybe</taxon>
    </lineage>
</organism>
<feature type="region of interest" description="Disordered" evidence="8">
    <location>
        <begin position="143"/>
        <end position="165"/>
    </location>
</feature>
<dbReference type="FunFam" id="3.90.430.10:FF:000001">
    <property type="entry name" value="Copper fist DNA-binding protein"/>
    <property type="match status" value="1"/>
</dbReference>
<evidence type="ECO:0000256" key="5">
    <source>
        <dbReference type="ARBA" id="ARBA00023015"/>
    </source>
</evidence>
<dbReference type="Pfam" id="PF00649">
    <property type="entry name" value="Copper-fist"/>
    <property type="match status" value="1"/>
</dbReference>
<keyword evidence="11" id="KW-1185">Reference proteome</keyword>
<accession>A0A409WY08</accession>
<comment type="subcellular location">
    <subcellularLocation>
        <location evidence="1">Nucleus</location>
    </subcellularLocation>
</comment>
<evidence type="ECO:0000256" key="7">
    <source>
        <dbReference type="ARBA" id="ARBA00023242"/>
    </source>
</evidence>
<reference evidence="10 11" key="1">
    <citation type="journal article" date="2018" name="Evol. Lett.">
        <title>Horizontal gene cluster transfer increased hallucinogenic mushroom diversity.</title>
        <authorList>
            <person name="Reynolds H.T."/>
            <person name="Vijayakumar V."/>
            <person name="Gluck-Thaler E."/>
            <person name="Korotkin H.B."/>
            <person name="Matheny P.B."/>
            <person name="Slot J.C."/>
        </authorList>
    </citation>
    <scope>NUCLEOTIDE SEQUENCE [LARGE SCALE GENOMIC DNA]</scope>
    <source>
        <strain evidence="10 11">2631</strain>
    </source>
</reference>
<protein>
    <recommendedName>
        <fullName evidence="9">Copper-fist domain-containing protein</fullName>
    </recommendedName>
</protein>
<evidence type="ECO:0000256" key="2">
    <source>
        <dbReference type="ARBA" id="ARBA00022723"/>
    </source>
</evidence>
<dbReference type="GO" id="GO:0045944">
    <property type="term" value="P:positive regulation of transcription by RNA polymerase II"/>
    <property type="evidence" value="ECO:0007669"/>
    <property type="project" value="TreeGrafter"/>
</dbReference>
<dbReference type="InParanoid" id="A0A409WY08"/>
<name>A0A409WY08_PSICY</name>